<gene>
    <name evidence="4" type="primary">traC_3</name>
    <name evidence="4" type="ORF">Pla111_24360</name>
</gene>
<evidence type="ECO:0000259" key="3">
    <source>
        <dbReference type="Pfam" id="PF18818"/>
    </source>
</evidence>
<dbReference type="RefSeq" id="WP_146574630.1">
    <property type="nucleotide sequence ID" value="NZ_SJPH01000004.1"/>
</dbReference>
<protein>
    <submittedName>
        <fullName evidence="4">DNA primase TraC</fullName>
        <ecNumber evidence="4">2.7.7.-</ecNumber>
    </submittedName>
</protein>
<dbReference type="InterPro" id="IPR017113">
    <property type="entry name" value="Antirestriction_ArdC"/>
</dbReference>
<dbReference type="PIRSF" id="PIRSF037112">
    <property type="entry name" value="Antirestriction_ArdC"/>
    <property type="match status" value="1"/>
</dbReference>
<keyword evidence="5" id="KW-1185">Reference proteome</keyword>
<dbReference type="EMBL" id="SJPH01000004">
    <property type="protein sequence ID" value="TWT43485.1"/>
    <property type="molecule type" value="Genomic_DNA"/>
</dbReference>
<accession>A0A5C5VZY1</accession>
<evidence type="ECO:0000313" key="5">
    <source>
        <dbReference type="Proteomes" id="UP000318995"/>
    </source>
</evidence>
<organism evidence="4 5">
    <name type="scientific">Botrimarina hoheduenensis</name>
    <dbReference type="NCBI Taxonomy" id="2528000"/>
    <lineage>
        <taxon>Bacteria</taxon>
        <taxon>Pseudomonadati</taxon>
        <taxon>Planctomycetota</taxon>
        <taxon>Planctomycetia</taxon>
        <taxon>Pirellulales</taxon>
        <taxon>Lacipirellulaceae</taxon>
        <taxon>Botrimarina</taxon>
    </lineage>
</organism>
<proteinExistence type="predicted"/>
<comment type="caution">
    <text evidence="4">The sequence shown here is derived from an EMBL/GenBank/DDBJ whole genome shotgun (WGS) entry which is preliminary data.</text>
</comment>
<keyword evidence="4" id="KW-0548">Nucleotidyltransferase</keyword>
<sequence length="324" mass="35658">MTRKQSTKKKPRRDLYQEITDRVLGILDRGVVPWRNPIRRQGGGGWPKNFTTDKRYRGINVFLLAVTAFERGYGSDYWLTFRQAKQKGGSIRKGEKASLVTFWKLYERTDAESGEEYKLPVLRHYNVFNAEQCEGIETPDKLLDGEEAPSVKPLPACQAIVAGYTSGPTIEHRAGSARYVPSRDQVLIPDPSAFATTEDYFAVLFHELSHSTGIAKRLGRGLDEPGAAPAPFGSAEYGKEELVAEMGAAFLAAVAGISPPTIEQSASYIDNWKRQITGDTRMVVTAAAAAQKSTDWILGETFANATHEEPTEPTASEIPTADLS</sequence>
<dbReference type="AlphaFoldDB" id="A0A5C5VZY1"/>
<evidence type="ECO:0000256" key="1">
    <source>
        <dbReference type="SAM" id="MobiDB-lite"/>
    </source>
</evidence>
<dbReference type="EC" id="2.7.7.-" evidence="4"/>
<name>A0A5C5VZY1_9BACT</name>
<evidence type="ECO:0000313" key="4">
    <source>
        <dbReference type="EMBL" id="TWT43485.1"/>
    </source>
</evidence>
<dbReference type="Pfam" id="PF18818">
    <property type="entry name" value="MPTase-PolyVal"/>
    <property type="match status" value="1"/>
</dbReference>
<dbReference type="Pfam" id="PF08401">
    <property type="entry name" value="ArdcN"/>
    <property type="match status" value="1"/>
</dbReference>
<dbReference type="Proteomes" id="UP000318995">
    <property type="component" value="Unassembled WGS sequence"/>
</dbReference>
<dbReference type="InterPro" id="IPR041459">
    <property type="entry name" value="MPTase-PolyVal"/>
</dbReference>
<keyword evidence="4" id="KW-0808">Transferase</keyword>
<dbReference type="GO" id="GO:0003697">
    <property type="term" value="F:single-stranded DNA binding"/>
    <property type="evidence" value="ECO:0007669"/>
    <property type="project" value="InterPro"/>
</dbReference>
<reference evidence="4 5" key="1">
    <citation type="submission" date="2019-02" db="EMBL/GenBank/DDBJ databases">
        <title>Deep-cultivation of Planctomycetes and their phenomic and genomic characterization uncovers novel biology.</title>
        <authorList>
            <person name="Wiegand S."/>
            <person name="Jogler M."/>
            <person name="Boedeker C."/>
            <person name="Pinto D."/>
            <person name="Vollmers J."/>
            <person name="Rivas-Marin E."/>
            <person name="Kohn T."/>
            <person name="Peeters S.H."/>
            <person name="Heuer A."/>
            <person name="Rast P."/>
            <person name="Oberbeckmann S."/>
            <person name="Bunk B."/>
            <person name="Jeske O."/>
            <person name="Meyerdierks A."/>
            <person name="Storesund J.E."/>
            <person name="Kallscheuer N."/>
            <person name="Luecker S."/>
            <person name="Lage O.M."/>
            <person name="Pohl T."/>
            <person name="Merkel B.J."/>
            <person name="Hornburger P."/>
            <person name="Mueller R.-W."/>
            <person name="Bruemmer F."/>
            <person name="Labrenz M."/>
            <person name="Spormann A.M."/>
            <person name="Op Den Camp H."/>
            <person name="Overmann J."/>
            <person name="Amann R."/>
            <person name="Jetten M.S.M."/>
            <person name="Mascher T."/>
            <person name="Medema M.H."/>
            <person name="Devos D.P."/>
            <person name="Kaster A.-K."/>
            <person name="Ovreas L."/>
            <person name="Rohde M."/>
            <person name="Galperin M.Y."/>
            <person name="Jogler C."/>
        </authorList>
    </citation>
    <scope>NUCLEOTIDE SEQUENCE [LARGE SCALE GENOMIC DNA]</scope>
    <source>
        <strain evidence="4 5">Pla111</strain>
    </source>
</reference>
<dbReference type="InterPro" id="IPR013610">
    <property type="entry name" value="ArdC_N"/>
</dbReference>
<evidence type="ECO:0000259" key="2">
    <source>
        <dbReference type="Pfam" id="PF08401"/>
    </source>
</evidence>
<feature type="domain" description="Polyvalent protein metallopeptidase" evidence="3">
    <location>
        <begin position="166"/>
        <end position="288"/>
    </location>
</feature>
<feature type="region of interest" description="Disordered" evidence="1">
    <location>
        <begin position="304"/>
        <end position="324"/>
    </location>
</feature>
<feature type="domain" description="N-terminal" evidence="2">
    <location>
        <begin position="14"/>
        <end position="128"/>
    </location>
</feature>
<dbReference type="GO" id="GO:0016779">
    <property type="term" value="F:nucleotidyltransferase activity"/>
    <property type="evidence" value="ECO:0007669"/>
    <property type="project" value="UniProtKB-KW"/>
</dbReference>
<dbReference type="OrthoDB" id="9792687at2"/>